<dbReference type="InterPro" id="IPR052181">
    <property type="entry name" value="5hmC_binding"/>
</dbReference>
<gene>
    <name evidence="2" type="ORF">D1012_17285</name>
</gene>
<dbReference type="PANTHER" id="PTHR14087">
    <property type="entry name" value="THYMOCYTE NUCLEAR PROTEIN 1"/>
    <property type="match status" value="1"/>
</dbReference>
<dbReference type="EMBL" id="QWEY01000011">
    <property type="protein sequence ID" value="RGP35823.1"/>
    <property type="molecule type" value="Genomic_DNA"/>
</dbReference>
<dbReference type="Pfam" id="PF01878">
    <property type="entry name" value="EVE"/>
    <property type="match status" value="1"/>
</dbReference>
<sequence length="139" mass="15576">MNYWLFKSEPDAWSWNQQVARGDTGEEWTGVRNYQARNNMRSMKVGDRGFFYHSNVGKEIVGVVEVVRESAPDSTADDPRWDCVVIKSIAPVTRPVTLDECKVTPGLENMALVKSTRLSVQPVTEAEWLIVCKLAGIGS</sequence>
<dbReference type="RefSeq" id="WP_118155263.1">
    <property type="nucleotide sequence ID" value="NZ_QWEY01000011.1"/>
</dbReference>
<feature type="domain" description="EVE" evidence="1">
    <location>
        <begin position="2"/>
        <end position="134"/>
    </location>
</feature>
<dbReference type="CDD" id="cd21133">
    <property type="entry name" value="EVE"/>
    <property type="match status" value="1"/>
</dbReference>
<dbReference type="SUPFAM" id="SSF88697">
    <property type="entry name" value="PUA domain-like"/>
    <property type="match status" value="1"/>
</dbReference>
<name>A0A411YYJ9_9RHOB</name>
<comment type="caution">
    <text evidence="2">The sequence shown here is derived from an EMBL/GenBank/DDBJ whole genome shotgun (WGS) entry which is preliminary data.</text>
</comment>
<protein>
    <submittedName>
        <fullName evidence="2">EVE domain-containing protein</fullName>
    </submittedName>
</protein>
<dbReference type="InterPro" id="IPR015947">
    <property type="entry name" value="PUA-like_sf"/>
</dbReference>
<dbReference type="Gene3D" id="3.10.590.10">
    <property type="entry name" value="ph1033 like domains"/>
    <property type="match status" value="1"/>
</dbReference>
<dbReference type="AlphaFoldDB" id="A0A411YYJ9"/>
<dbReference type="OrthoDB" id="9791347at2"/>
<dbReference type="InterPro" id="IPR002740">
    <property type="entry name" value="EVE_domain"/>
</dbReference>
<evidence type="ECO:0000313" key="2">
    <source>
        <dbReference type="EMBL" id="RGP35823.1"/>
    </source>
</evidence>
<organism evidence="2 3">
    <name type="scientific">Pseudotabrizicola alkalilacus</name>
    <dbReference type="NCBI Taxonomy" id="2305252"/>
    <lineage>
        <taxon>Bacteria</taxon>
        <taxon>Pseudomonadati</taxon>
        <taxon>Pseudomonadota</taxon>
        <taxon>Alphaproteobacteria</taxon>
        <taxon>Rhodobacterales</taxon>
        <taxon>Paracoccaceae</taxon>
        <taxon>Pseudotabrizicola</taxon>
    </lineage>
</organism>
<proteinExistence type="predicted"/>
<reference evidence="2 3" key="1">
    <citation type="submission" date="2018-08" db="EMBL/GenBank/DDBJ databases">
        <title>Flavobacterium tibetense sp. nov., isolated from a wetland YonghuCo on Tibetan Plateau.</title>
        <authorList>
            <person name="Phurbu D."/>
            <person name="Lu H."/>
            <person name="Xing P."/>
        </authorList>
    </citation>
    <scope>NUCLEOTIDE SEQUENCE [LARGE SCALE GENOMIC DNA]</scope>
    <source>
        <strain evidence="2 3">DJC</strain>
    </source>
</reference>
<dbReference type="Proteomes" id="UP000284547">
    <property type="component" value="Unassembled WGS sequence"/>
</dbReference>
<accession>A0A411YYJ9</accession>
<keyword evidence="3" id="KW-1185">Reference proteome</keyword>
<dbReference type="PANTHER" id="PTHR14087:SF7">
    <property type="entry name" value="THYMOCYTE NUCLEAR PROTEIN 1"/>
    <property type="match status" value="1"/>
</dbReference>
<evidence type="ECO:0000259" key="1">
    <source>
        <dbReference type="Pfam" id="PF01878"/>
    </source>
</evidence>
<evidence type="ECO:0000313" key="3">
    <source>
        <dbReference type="Proteomes" id="UP000284547"/>
    </source>
</evidence>
<dbReference type="InterPro" id="IPR047197">
    <property type="entry name" value="THYN1-like_EVE"/>
</dbReference>